<feature type="domain" description="Solute-binding protein family 5" evidence="2">
    <location>
        <begin position="78"/>
        <end position="430"/>
    </location>
</feature>
<dbReference type="EMBL" id="WKPR01000028">
    <property type="protein sequence ID" value="MSB21870.1"/>
    <property type="molecule type" value="Genomic_DNA"/>
</dbReference>
<feature type="signal peptide" evidence="1">
    <location>
        <begin position="1"/>
        <end position="26"/>
    </location>
</feature>
<comment type="caution">
    <text evidence="3">The sequence shown here is derived from an EMBL/GenBank/DDBJ whole genome shotgun (WGS) entry which is preliminary data.</text>
</comment>
<sequence>MRGDGMKRLTALLLAAALALSLAACGPEGKAADTVRYGLSNAWDALMPYNSPSGSNYSRIIYDKIYDRLAYVHADGTLEPRAASSWESADGGTAALFHLDEKAAFHDGTPVTAEHWTDTIALLTDPACPTLGRSAFAVLSGTDDTGAAVPGEALGAEAVDKYTLKLTFKTPTTPEDFLLDKNREYYVLPTHLLEGTAPEDVMELALWDEPVGSGPCKFVSETPGSQLVLEANPDYQLGAPGFDRLVITVIDKSNLLTSLIAGDLDYYAFGGNVSVEDAEVARAAGLEVLEGTVPNSFYELMLNNETIPSAAVRRAIDLALDKEALCLHTAQGLGEPAASDLTPGTGYDSGLTWARNVDGAKALLAEGGYDGRTYTLACTANRSGLAALMQQELAEAGITVTIETVDSATLFAGMADGKYDMAIASHTPGALPLWFTESRFTADNNLFHVAELTPYTQAIAAVKGAAEHDERQARVEELQALLAGERPFIPLWFGRTLHVQSPTVDGIDYPSSAFSNENVWDWVYRG</sequence>
<organism evidence="3 4">
    <name type="scientific">Flavonifractor plautii</name>
    <name type="common">Fusobacterium plautii</name>
    <dbReference type="NCBI Taxonomy" id="292800"/>
    <lineage>
        <taxon>Bacteria</taxon>
        <taxon>Bacillati</taxon>
        <taxon>Bacillota</taxon>
        <taxon>Clostridia</taxon>
        <taxon>Eubacteriales</taxon>
        <taxon>Oscillospiraceae</taxon>
        <taxon>Flavonifractor</taxon>
    </lineage>
</organism>
<dbReference type="PIRSF" id="PIRSF002741">
    <property type="entry name" value="MppA"/>
    <property type="match status" value="1"/>
</dbReference>
<keyword evidence="1" id="KW-0732">Signal</keyword>
<protein>
    <submittedName>
        <fullName evidence="3">ABC transporter substrate-binding protein</fullName>
    </submittedName>
</protein>
<dbReference type="InterPro" id="IPR030678">
    <property type="entry name" value="Peptide/Ni-bd"/>
</dbReference>
<dbReference type="InterPro" id="IPR000914">
    <property type="entry name" value="SBP_5_dom"/>
</dbReference>
<dbReference type="GO" id="GO:0043190">
    <property type="term" value="C:ATP-binding cassette (ABC) transporter complex"/>
    <property type="evidence" value="ECO:0007669"/>
    <property type="project" value="InterPro"/>
</dbReference>
<evidence type="ECO:0000313" key="4">
    <source>
        <dbReference type="Proteomes" id="UP000434475"/>
    </source>
</evidence>
<dbReference type="CDD" id="cd00995">
    <property type="entry name" value="PBP2_NikA_DppA_OppA_like"/>
    <property type="match status" value="1"/>
</dbReference>
<evidence type="ECO:0000259" key="2">
    <source>
        <dbReference type="Pfam" id="PF00496"/>
    </source>
</evidence>
<dbReference type="PANTHER" id="PTHR30290">
    <property type="entry name" value="PERIPLASMIC BINDING COMPONENT OF ABC TRANSPORTER"/>
    <property type="match status" value="1"/>
</dbReference>
<dbReference type="Proteomes" id="UP000434475">
    <property type="component" value="Unassembled WGS sequence"/>
</dbReference>
<gene>
    <name evidence="3" type="ORF">GKE97_20530</name>
</gene>
<feature type="chain" id="PRO_5038990870" evidence="1">
    <location>
        <begin position="27"/>
        <end position="526"/>
    </location>
</feature>
<dbReference type="Gene3D" id="3.40.190.10">
    <property type="entry name" value="Periplasmic binding protein-like II"/>
    <property type="match status" value="1"/>
</dbReference>
<dbReference type="PROSITE" id="PS51257">
    <property type="entry name" value="PROKAR_LIPOPROTEIN"/>
    <property type="match status" value="1"/>
</dbReference>
<evidence type="ECO:0000256" key="1">
    <source>
        <dbReference type="SAM" id="SignalP"/>
    </source>
</evidence>
<name>A0A6I2R9V9_FLAPL</name>
<reference evidence="3 4" key="1">
    <citation type="journal article" date="2019" name="Nat. Med.">
        <title>A library of human gut bacterial isolates paired with longitudinal multiomics data enables mechanistic microbiome research.</title>
        <authorList>
            <person name="Poyet M."/>
            <person name="Groussin M."/>
            <person name="Gibbons S.M."/>
            <person name="Avila-Pacheco J."/>
            <person name="Jiang X."/>
            <person name="Kearney S.M."/>
            <person name="Perrotta A.R."/>
            <person name="Berdy B."/>
            <person name="Zhao S."/>
            <person name="Lieberman T.D."/>
            <person name="Swanson P.K."/>
            <person name="Smith M."/>
            <person name="Roesemann S."/>
            <person name="Alexander J.E."/>
            <person name="Rich S.A."/>
            <person name="Livny J."/>
            <person name="Vlamakis H."/>
            <person name="Clish C."/>
            <person name="Bullock K."/>
            <person name="Deik A."/>
            <person name="Scott J."/>
            <person name="Pierce K.A."/>
            <person name="Xavier R.J."/>
            <person name="Alm E.J."/>
        </authorList>
    </citation>
    <scope>NUCLEOTIDE SEQUENCE [LARGE SCALE GENOMIC DNA]</scope>
    <source>
        <strain evidence="3 4">BIOML-A2</strain>
    </source>
</reference>
<dbReference type="SUPFAM" id="SSF53850">
    <property type="entry name" value="Periplasmic binding protein-like II"/>
    <property type="match status" value="1"/>
</dbReference>
<dbReference type="GO" id="GO:0015833">
    <property type="term" value="P:peptide transport"/>
    <property type="evidence" value="ECO:0007669"/>
    <property type="project" value="TreeGrafter"/>
</dbReference>
<evidence type="ECO:0000313" key="3">
    <source>
        <dbReference type="EMBL" id="MSB21870.1"/>
    </source>
</evidence>
<proteinExistence type="predicted"/>
<dbReference type="Gene3D" id="3.10.105.10">
    <property type="entry name" value="Dipeptide-binding Protein, Domain 3"/>
    <property type="match status" value="1"/>
</dbReference>
<dbReference type="GO" id="GO:1904680">
    <property type="term" value="F:peptide transmembrane transporter activity"/>
    <property type="evidence" value="ECO:0007669"/>
    <property type="project" value="TreeGrafter"/>
</dbReference>
<accession>A0A6I2R9V9</accession>
<dbReference type="GO" id="GO:0042597">
    <property type="term" value="C:periplasmic space"/>
    <property type="evidence" value="ECO:0007669"/>
    <property type="project" value="UniProtKB-ARBA"/>
</dbReference>
<dbReference type="AlphaFoldDB" id="A0A6I2R9V9"/>
<dbReference type="InterPro" id="IPR039424">
    <property type="entry name" value="SBP_5"/>
</dbReference>
<dbReference type="Pfam" id="PF00496">
    <property type="entry name" value="SBP_bac_5"/>
    <property type="match status" value="1"/>
</dbReference>